<evidence type="ECO:0000256" key="4">
    <source>
        <dbReference type="ARBA" id="ARBA00022989"/>
    </source>
</evidence>
<dbReference type="OrthoDB" id="4458428at2"/>
<evidence type="ECO:0000313" key="7">
    <source>
        <dbReference type="EMBL" id="SDD76639.1"/>
    </source>
</evidence>
<evidence type="ECO:0000256" key="1">
    <source>
        <dbReference type="ARBA" id="ARBA00004651"/>
    </source>
</evidence>
<name>A0A1G6XEK5_9PSEU</name>
<dbReference type="AlphaFoldDB" id="A0A1G6XEK5"/>
<dbReference type="STRING" id="1271860.SAMN05216174_11769"/>
<keyword evidence="4" id="KW-1133">Transmembrane helix</keyword>
<keyword evidence="3" id="KW-0812">Transmembrane</keyword>
<keyword evidence="8" id="KW-1185">Reference proteome</keyword>
<evidence type="ECO:0000256" key="6">
    <source>
        <dbReference type="SAM" id="MobiDB-lite"/>
    </source>
</evidence>
<protein>
    <submittedName>
        <fullName evidence="7">Aromatic acid exporter family member 1</fullName>
    </submittedName>
</protein>
<organism evidence="7 8">
    <name type="scientific">Actinokineospora iranica</name>
    <dbReference type="NCBI Taxonomy" id="1271860"/>
    <lineage>
        <taxon>Bacteria</taxon>
        <taxon>Bacillati</taxon>
        <taxon>Actinomycetota</taxon>
        <taxon>Actinomycetes</taxon>
        <taxon>Pseudonocardiales</taxon>
        <taxon>Pseudonocardiaceae</taxon>
        <taxon>Actinokineospora</taxon>
    </lineage>
</organism>
<proteinExistence type="predicted"/>
<comment type="subcellular location">
    <subcellularLocation>
        <location evidence="1">Cell membrane</location>
        <topology evidence="1">Multi-pass membrane protein</topology>
    </subcellularLocation>
</comment>
<evidence type="ECO:0000256" key="3">
    <source>
        <dbReference type="ARBA" id="ARBA00022692"/>
    </source>
</evidence>
<dbReference type="GO" id="GO:0005886">
    <property type="term" value="C:plasma membrane"/>
    <property type="evidence" value="ECO:0007669"/>
    <property type="project" value="UniProtKB-SubCell"/>
</dbReference>
<keyword evidence="2" id="KW-1003">Cell membrane</keyword>
<evidence type="ECO:0000313" key="8">
    <source>
        <dbReference type="Proteomes" id="UP000199501"/>
    </source>
</evidence>
<evidence type="ECO:0000256" key="2">
    <source>
        <dbReference type="ARBA" id="ARBA00022475"/>
    </source>
</evidence>
<keyword evidence="5" id="KW-0472">Membrane</keyword>
<feature type="region of interest" description="Disordered" evidence="6">
    <location>
        <begin position="1"/>
        <end position="21"/>
    </location>
</feature>
<gene>
    <name evidence="7" type="ORF">SAMN05216174_11769</name>
</gene>
<reference evidence="8" key="1">
    <citation type="submission" date="2016-10" db="EMBL/GenBank/DDBJ databases">
        <authorList>
            <person name="Varghese N."/>
            <person name="Submissions S."/>
        </authorList>
    </citation>
    <scope>NUCLEOTIDE SEQUENCE [LARGE SCALE GENOMIC DNA]</scope>
    <source>
        <strain evidence="8">IBRC-M 10403</strain>
    </source>
</reference>
<dbReference type="Proteomes" id="UP000199501">
    <property type="component" value="Unassembled WGS sequence"/>
</dbReference>
<evidence type="ECO:0000256" key="5">
    <source>
        <dbReference type="ARBA" id="ARBA00023136"/>
    </source>
</evidence>
<accession>A0A1G6XEK5</accession>
<dbReference type="EMBL" id="FMZZ01000017">
    <property type="protein sequence ID" value="SDD76639.1"/>
    <property type="molecule type" value="Genomic_DNA"/>
</dbReference>
<dbReference type="Pfam" id="PF06081">
    <property type="entry name" value="ArAE_1"/>
    <property type="match status" value="1"/>
</dbReference>
<sequence>MSRSPVATVLLRRRPGREREYPGGAEAITVHPASVSARPDRVADHRQRRRRRESGIGSPPAVRASLTRPLRWLGRALRLSGYERLVVTQAAKAALAAALAWLVAADGLGLPQPFLAPFVAVFLVETTVYRSVLASGQQLVCNAIAVLAAAVADWCAPGPAAAIGVAAVLGLLIGRWPRLGDSGRWVGPTAVLVVALGTTADGFLLLDRLVETGIGAALATVVNAVVYPPAYGNSIASAARGLADESAALLTGLADELRRDEPPDDPSAWPRHARDIASRARVAELFAERAVEGRRLTPRLRRAHPTDAAIDESDRLRRAWSHVRDLADAVPKATAADVVYPGAASRRVFADALDDLASTVRSCGADTAARDRCAATLHKLSHATKESGPVLGLASLLLPARELLAVFRTDERKTLI</sequence>
<dbReference type="InterPro" id="IPR010343">
    <property type="entry name" value="ArAE_1"/>
</dbReference>
<feature type="region of interest" description="Disordered" evidence="6">
    <location>
        <begin position="33"/>
        <end position="62"/>
    </location>
</feature>